<dbReference type="InterPro" id="IPR038460">
    <property type="entry name" value="AcetylCoA_hyd_C_sf"/>
</dbReference>
<dbReference type="AlphaFoldDB" id="A0A4Q8QA00"/>
<dbReference type="Gene3D" id="3.40.1080.10">
    <property type="entry name" value="Glutaconate Coenzyme A-transferase"/>
    <property type="match status" value="1"/>
</dbReference>
<comment type="similarity">
    <text evidence="1">Belongs to the acetyl-CoA hydrolase/transferase family.</text>
</comment>
<dbReference type="InterPro" id="IPR046433">
    <property type="entry name" value="ActCoA_hydro"/>
</dbReference>
<dbReference type="OrthoDB" id="9801795at2"/>
<reference evidence="5 6" key="1">
    <citation type="submission" date="2019-02" db="EMBL/GenBank/DDBJ databases">
        <title>Draft genome sequence of Muricauda sp. 176CP4-71.</title>
        <authorList>
            <person name="Park J.-S."/>
        </authorList>
    </citation>
    <scope>NUCLEOTIDE SEQUENCE [LARGE SCALE GENOMIC DNA]</scope>
    <source>
        <strain evidence="5 6">176CP4-71</strain>
    </source>
</reference>
<dbReference type="PANTHER" id="PTHR21432:SF20">
    <property type="entry name" value="ACETYL-COA HYDROLASE"/>
    <property type="match status" value="1"/>
</dbReference>
<comment type="caution">
    <text evidence="5">The sequence shown here is derived from an EMBL/GenBank/DDBJ whole genome shotgun (WGS) entry which is preliminary data.</text>
</comment>
<dbReference type="SUPFAM" id="SSF100950">
    <property type="entry name" value="NagB/RpiA/CoA transferase-like"/>
    <property type="match status" value="2"/>
</dbReference>
<sequence length="425" mass="46203">MRITSAEEVVKEIKSGDRVFFQGAAMTPNELIDALCERYNELRDVEIISIHTEGDAKYVRKPYSEAFTLNSCFVGANVRKSVNTPNAGYIPIFLSEIPWLFKNDILPLDVAVIQVSSPDKHGYCSLGVSVDVALPAVRTAKKIIAQVNPQVPRTHGTGIIHINEIAAAVEIDRPIHQHTAGELSEIENMIGKNVASLIEDGATLQMGIGNIPNAVLSNLGNHKNLGIHTEMFSDGVLPLIEKGVINGAEKKVKMGKIVSCFAVGSQKLYDFIDDNPICDFRDAGYTNDGARIRRNPKVTAINSAIEIDMTGQVCADTIGSFQFSGVGGQMDFIRGASLSVGGKPIFAMSSVTNKGVSKIVPYLKEGAGVTTTRAHVHYVITEYGVVNLYGKTLQDRSKALASIAHPNHREGLERAAFERFKGYRF</sequence>
<dbReference type="InterPro" id="IPR037171">
    <property type="entry name" value="NagB/RpiA_transferase-like"/>
</dbReference>
<keyword evidence="5" id="KW-0378">Hydrolase</keyword>
<feature type="domain" description="Acetyl-CoA hydrolase/transferase N-terminal" evidence="3">
    <location>
        <begin position="4"/>
        <end position="172"/>
    </location>
</feature>
<feature type="domain" description="Acetyl-CoA hydrolase/transferase C-terminal" evidence="4">
    <location>
        <begin position="264"/>
        <end position="416"/>
    </location>
</feature>
<dbReference type="Proteomes" id="UP000291981">
    <property type="component" value="Unassembled WGS sequence"/>
</dbReference>
<evidence type="ECO:0000313" key="6">
    <source>
        <dbReference type="Proteomes" id="UP000291981"/>
    </source>
</evidence>
<proteinExistence type="inferred from homology"/>
<keyword evidence="2 5" id="KW-0808">Transferase</keyword>
<dbReference type="Pfam" id="PF02550">
    <property type="entry name" value="AcetylCoA_hydro"/>
    <property type="match status" value="1"/>
</dbReference>
<dbReference type="EMBL" id="SGIU01000002">
    <property type="protein sequence ID" value="TAI47115.1"/>
    <property type="molecule type" value="Genomic_DNA"/>
</dbReference>
<dbReference type="PANTHER" id="PTHR21432">
    <property type="entry name" value="ACETYL-COA HYDROLASE-RELATED"/>
    <property type="match status" value="1"/>
</dbReference>
<dbReference type="Pfam" id="PF13336">
    <property type="entry name" value="AcetylCoA_hyd_C"/>
    <property type="match status" value="1"/>
</dbReference>
<dbReference type="RefSeq" id="WP_130613637.1">
    <property type="nucleotide sequence ID" value="NZ_SGIU01000002.1"/>
</dbReference>
<accession>A0A4Q8QA00</accession>
<organism evidence="5 6">
    <name type="scientific">Flagellimonas allohymeniacidonis</name>
    <dbReference type="NCBI Taxonomy" id="2517819"/>
    <lineage>
        <taxon>Bacteria</taxon>
        <taxon>Pseudomonadati</taxon>
        <taxon>Bacteroidota</taxon>
        <taxon>Flavobacteriia</taxon>
        <taxon>Flavobacteriales</taxon>
        <taxon>Flavobacteriaceae</taxon>
        <taxon>Flagellimonas</taxon>
    </lineage>
</organism>
<dbReference type="GO" id="GO:0006083">
    <property type="term" value="P:acetate metabolic process"/>
    <property type="evidence" value="ECO:0007669"/>
    <property type="project" value="InterPro"/>
</dbReference>
<evidence type="ECO:0000259" key="4">
    <source>
        <dbReference type="Pfam" id="PF13336"/>
    </source>
</evidence>
<evidence type="ECO:0000259" key="3">
    <source>
        <dbReference type="Pfam" id="PF02550"/>
    </source>
</evidence>
<name>A0A4Q8QA00_9FLAO</name>
<evidence type="ECO:0000256" key="1">
    <source>
        <dbReference type="ARBA" id="ARBA00009632"/>
    </source>
</evidence>
<dbReference type="Gene3D" id="3.40.1080.20">
    <property type="entry name" value="Acetyl-CoA hydrolase/transferase C-terminal domain"/>
    <property type="match status" value="1"/>
</dbReference>
<gene>
    <name evidence="5" type="ORF">EW142_10505</name>
</gene>
<dbReference type="Gene3D" id="3.30.750.70">
    <property type="entry name" value="4-hydroxybutyrate coenzyme like domains"/>
    <property type="match status" value="1"/>
</dbReference>
<keyword evidence="6" id="KW-1185">Reference proteome</keyword>
<dbReference type="InterPro" id="IPR003702">
    <property type="entry name" value="ActCoA_hydro_N"/>
</dbReference>
<evidence type="ECO:0000256" key="2">
    <source>
        <dbReference type="ARBA" id="ARBA00022679"/>
    </source>
</evidence>
<evidence type="ECO:0000313" key="5">
    <source>
        <dbReference type="EMBL" id="TAI47115.1"/>
    </source>
</evidence>
<dbReference type="GO" id="GO:0016787">
    <property type="term" value="F:hydrolase activity"/>
    <property type="evidence" value="ECO:0007669"/>
    <property type="project" value="UniProtKB-KW"/>
</dbReference>
<dbReference type="InterPro" id="IPR026888">
    <property type="entry name" value="AcetylCoA_hyd_C"/>
</dbReference>
<dbReference type="GO" id="GO:0008775">
    <property type="term" value="F:acetate CoA-transferase activity"/>
    <property type="evidence" value="ECO:0007669"/>
    <property type="project" value="InterPro"/>
</dbReference>
<protein>
    <submittedName>
        <fullName evidence="5">Acetyl-CoA hydrolase/transferase family protein</fullName>
    </submittedName>
</protein>